<dbReference type="EMBL" id="BQNB010008573">
    <property type="protein sequence ID" value="GJS51267.1"/>
    <property type="molecule type" value="Genomic_DNA"/>
</dbReference>
<organism evidence="1 2">
    <name type="scientific">Tanacetum coccineum</name>
    <dbReference type="NCBI Taxonomy" id="301880"/>
    <lineage>
        <taxon>Eukaryota</taxon>
        <taxon>Viridiplantae</taxon>
        <taxon>Streptophyta</taxon>
        <taxon>Embryophyta</taxon>
        <taxon>Tracheophyta</taxon>
        <taxon>Spermatophyta</taxon>
        <taxon>Magnoliopsida</taxon>
        <taxon>eudicotyledons</taxon>
        <taxon>Gunneridae</taxon>
        <taxon>Pentapetalae</taxon>
        <taxon>asterids</taxon>
        <taxon>campanulids</taxon>
        <taxon>Asterales</taxon>
        <taxon>Asteraceae</taxon>
        <taxon>Asteroideae</taxon>
        <taxon>Anthemideae</taxon>
        <taxon>Anthemidinae</taxon>
        <taxon>Tanacetum</taxon>
    </lineage>
</organism>
<sequence>MNQNNEDRQLSVFEIDANDDETDVVFLEQAYAYHQQLEQAVGWWCGGGDEVGGGGGGFSGSAGGWEWGVGVGRWGAGVRMGGVLGGVVWSGGCVLLDEEVKFSACAVYTLLDGSG</sequence>
<name>A0ABQ4WEK6_9ASTR</name>
<evidence type="ECO:0000313" key="2">
    <source>
        <dbReference type="Proteomes" id="UP001151760"/>
    </source>
</evidence>
<comment type="caution">
    <text evidence="1">The sequence shown here is derived from an EMBL/GenBank/DDBJ whole genome shotgun (WGS) entry which is preliminary data.</text>
</comment>
<reference evidence="1" key="1">
    <citation type="journal article" date="2022" name="Int. J. Mol. Sci.">
        <title>Draft Genome of Tanacetum Coccineum: Genomic Comparison of Closely Related Tanacetum-Family Plants.</title>
        <authorList>
            <person name="Yamashiro T."/>
            <person name="Shiraishi A."/>
            <person name="Nakayama K."/>
            <person name="Satake H."/>
        </authorList>
    </citation>
    <scope>NUCLEOTIDE SEQUENCE</scope>
</reference>
<reference evidence="1" key="2">
    <citation type="submission" date="2022-01" db="EMBL/GenBank/DDBJ databases">
        <authorList>
            <person name="Yamashiro T."/>
            <person name="Shiraishi A."/>
            <person name="Satake H."/>
            <person name="Nakayama K."/>
        </authorList>
    </citation>
    <scope>NUCLEOTIDE SEQUENCE</scope>
</reference>
<dbReference type="Proteomes" id="UP001151760">
    <property type="component" value="Unassembled WGS sequence"/>
</dbReference>
<evidence type="ECO:0000313" key="1">
    <source>
        <dbReference type="EMBL" id="GJS51267.1"/>
    </source>
</evidence>
<keyword evidence="2" id="KW-1185">Reference proteome</keyword>
<protein>
    <submittedName>
        <fullName evidence="1">Uncharacterized protein</fullName>
    </submittedName>
</protein>
<gene>
    <name evidence="1" type="ORF">Tco_0624629</name>
</gene>
<proteinExistence type="predicted"/>
<accession>A0ABQ4WEK6</accession>